<comment type="caution">
    <text evidence="4">The sequence shown here is derived from an EMBL/GenBank/DDBJ whole genome shotgun (WGS) entry which is preliminary data.</text>
</comment>
<protein>
    <submittedName>
        <fullName evidence="4">Glycogen-binding domain-containing protein</fullName>
    </submittedName>
</protein>
<feature type="signal peptide" evidence="2">
    <location>
        <begin position="1"/>
        <end position="22"/>
    </location>
</feature>
<feature type="chain" id="PRO_5046636320" evidence="2">
    <location>
        <begin position="23"/>
        <end position="321"/>
    </location>
</feature>
<dbReference type="CDD" id="cd02859">
    <property type="entry name" value="E_set_AMPKbeta_like_N"/>
    <property type="match status" value="2"/>
</dbReference>
<dbReference type="InterPro" id="IPR014756">
    <property type="entry name" value="Ig_E-set"/>
</dbReference>
<accession>A0ABW3JE60</accession>
<dbReference type="Proteomes" id="UP001597061">
    <property type="component" value="Unassembled WGS sequence"/>
</dbReference>
<name>A0ABW3JE60_9FLAO</name>
<proteinExistence type="inferred from homology"/>
<gene>
    <name evidence="4" type="ORF">ACFQ1R_00430</name>
</gene>
<dbReference type="InterPro" id="IPR032640">
    <property type="entry name" value="AMPK1_CBM"/>
</dbReference>
<dbReference type="InterPro" id="IPR013783">
    <property type="entry name" value="Ig-like_fold"/>
</dbReference>
<feature type="domain" description="AMP-activated protein kinase glycogen-binding" evidence="3">
    <location>
        <begin position="249"/>
        <end position="321"/>
    </location>
</feature>
<keyword evidence="5" id="KW-1185">Reference proteome</keyword>
<organism evidence="4 5">
    <name type="scientific">Mariniflexile jejuense</name>
    <dbReference type="NCBI Taxonomy" id="1173582"/>
    <lineage>
        <taxon>Bacteria</taxon>
        <taxon>Pseudomonadati</taxon>
        <taxon>Bacteroidota</taxon>
        <taxon>Flavobacteriia</taxon>
        <taxon>Flavobacteriales</taxon>
        <taxon>Flavobacteriaceae</taxon>
        <taxon>Mariniflexile</taxon>
    </lineage>
</organism>
<feature type="domain" description="AMP-activated protein kinase glycogen-binding" evidence="3">
    <location>
        <begin position="165"/>
        <end position="238"/>
    </location>
</feature>
<evidence type="ECO:0000259" key="3">
    <source>
        <dbReference type="Pfam" id="PF16561"/>
    </source>
</evidence>
<dbReference type="PANTHER" id="PTHR10343:SF84">
    <property type="entry name" value="5'-AMP-ACTIVATED PROTEIN KINASE SUBUNIT BETA-1"/>
    <property type="match status" value="1"/>
</dbReference>
<evidence type="ECO:0000313" key="5">
    <source>
        <dbReference type="Proteomes" id="UP001597061"/>
    </source>
</evidence>
<keyword evidence="2" id="KW-0732">Signal</keyword>
<dbReference type="EMBL" id="JBHTJI010000001">
    <property type="protein sequence ID" value="MFD0988546.1"/>
    <property type="molecule type" value="Genomic_DNA"/>
</dbReference>
<dbReference type="SUPFAM" id="SSF81296">
    <property type="entry name" value="E set domains"/>
    <property type="match status" value="3"/>
</dbReference>
<reference evidence="5" key="1">
    <citation type="journal article" date="2019" name="Int. J. Syst. Evol. Microbiol.">
        <title>The Global Catalogue of Microorganisms (GCM) 10K type strain sequencing project: providing services to taxonomists for standard genome sequencing and annotation.</title>
        <authorList>
            <consortium name="The Broad Institute Genomics Platform"/>
            <consortium name="The Broad Institute Genome Sequencing Center for Infectious Disease"/>
            <person name="Wu L."/>
            <person name="Ma J."/>
        </authorList>
    </citation>
    <scope>NUCLEOTIDE SEQUENCE [LARGE SCALE GENOMIC DNA]</scope>
    <source>
        <strain evidence="5">CCUG 62414</strain>
    </source>
</reference>
<dbReference type="PANTHER" id="PTHR10343">
    <property type="entry name" value="5'-AMP-ACTIVATED PROTEIN KINASE , BETA SUBUNIT"/>
    <property type="match status" value="1"/>
</dbReference>
<sequence>MKQLKLHISFFLFAIISVFSYAQNNTFKGYKIVKDTVVFSFDVRDYSKFTQEFTGQILDFDDFDIKNVVVSGEFNNWSRDNWKMKKIDAFKYELRKSISDFNNEFSWEFKYIINNTYWAEPTKKDPNIANATKNGSRLGVYNLKMYMAYASESGNASFKLHGFKNAKKVIVAGSFNKWNENLFVMKKTTEGWELTLQIKPGAYQYRFIVDGHWMEDPNNPLKVRNEFNEYNSVIDIKEYIAFKLRGYTNAKKVILTGSFNNWNENDFVMRKTDYGWKYVVPLSGGKHHYKFIVDGEWVTDPNNSVKEYDGNGHINSVCMVK</sequence>
<dbReference type="InterPro" id="IPR050827">
    <property type="entry name" value="CRP1_MDG1_kinase"/>
</dbReference>
<comment type="similarity">
    <text evidence="1">Belongs to the 5'-AMP-activated protein kinase beta subunit family.</text>
</comment>
<evidence type="ECO:0000256" key="1">
    <source>
        <dbReference type="ARBA" id="ARBA00010926"/>
    </source>
</evidence>
<evidence type="ECO:0000313" key="4">
    <source>
        <dbReference type="EMBL" id="MFD0988546.1"/>
    </source>
</evidence>
<dbReference type="Pfam" id="PF16561">
    <property type="entry name" value="AMPK1_CBM"/>
    <property type="match status" value="2"/>
</dbReference>
<dbReference type="RefSeq" id="WP_379924102.1">
    <property type="nucleotide sequence ID" value="NZ_JBHTJI010000001.1"/>
</dbReference>
<dbReference type="Gene3D" id="2.60.40.10">
    <property type="entry name" value="Immunoglobulins"/>
    <property type="match status" value="3"/>
</dbReference>
<evidence type="ECO:0000256" key="2">
    <source>
        <dbReference type="SAM" id="SignalP"/>
    </source>
</evidence>